<accession>A0ABP9E987</accession>
<keyword evidence="2" id="KW-0812">Transmembrane</keyword>
<feature type="region of interest" description="Disordered" evidence="1">
    <location>
        <begin position="76"/>
        <end position="95"/>
    </location>
</feature>
<gene>
    <name evidence="3" type="ORF">GCM10023203_23290</name>
</gene>
<feature type="transmembrane region" description="Helical" evidence="2">
    <location>
        <begin position="122"/>
        <end position="143"/>
    </location>
</feature>
<name>A0ABP9E987_9PSEU</name>
<keyword evidence="2" id="KW-1133">Transmembrane helix</keyword>
<reference evidence="4" key="1">
    <citation type="journal article" date="2019" name="Int. J. Syst. Evol. Microbiol.">
        <title>The Global Catalogue of Microorganisms (GCM) 10K type strain sequencing project: providing services to taxonomists for standard genome sequencing and annotation.</title>
        <authorList>
            <consortium name="The Broad Institute Genomics Platform"/>
            <consortium name="The Broad Institute Genome Sequencing Center for Infectious Disease"/>
            <person name="Wu L."/>
            <person name="Ma J."/>
        </authorList>
    </citation>
    <scope>NUCLEOTIDE SEQUENCE [LARGE SCALE GENOMIC DNA]</scope>
    <source>
        <strain evidence="4">JCM 17983</strain>
    </source>
</reference>
<dbReference type="RefSeq" id="WP_274230601.1">
    <property type="nucleotide sequence ID" value="NZ_BAABHQ010000005.1"/>
</dbReference>
<feature type="region of interest" description="Disordered" evidence="1">
    <location>
        <begin position="199"/>
        <end position="297"/>
    </location>
</feature>
<evidence type="ECO:0000313" key="3">
    <source>
        <dbReference type="EMBL" id="GAA4872897.1"/>
    </source>
</evidence>
<feature type="compositionally biased region" description="Pro residues" evidence="1">
    <location>
        <begin position="14"/>
        <end position="28"/>
    </location>
</feature>
<organism evidence="3 4">
    <name type="scientific">Actinomycetospora straminea</name>
    <dbReference type="NCBI Taxonomy" id="663607"/>
    <lineage>
        <taxon>Bacteria</taxon>
        <taxon>Bacillati</taxon>
        <taxon>Actinomycetota</taxon>
        <taxon>Actinomycetes</taxon>
        <taxon>Pseudonocardiales</taxon>
        <taxon>Pseudonocardiaceae</taxon>
        <taxon>Actinomycetospora</taxon>
    </lineage>
</organism>
<sequence>MTRGPGPASHEPDGPGPAGPLPLPPPLPADECDTTVLPVVGAAETGRTAPALPEVPAIADIAAPGRPDVSAVVDAVGAPEEPPARRRPRPSRHMRARADEMARLLSRAPGTGHRERRGLSSVPAAAAVLAAVAVGGVGIALGLDAQRTGAQIALPGLPDVPAEPTPVPETDGTTTVPTVDTGVVGALEPDVSVRVVEPSSVAVDARRAPQPVVPPRATTSSARTRPSATTPRSTTPDRPTTSTPTPRSTASATPRADGGEAAAPREDAAVGSRGLDEVDDGSATSSSPLDGGSTTAN</sequence>
<feature type="compositionally biased region" description="Low complexity" evidence="1">
    <location>
        <begin position="215"/>
        <end position="256"/>
    </location>
</feature>
<feature type="compositionally biased region" description="Polar residues" evidence="1">
    <location>
        <begin position="282"/>
        <end position="297"/>
    </location>
</feature>
<protein>
    <submittedName>
        <fullName evidence="3">Uncharacterized protein</fullName>
    </submittedName>
</protein>
<dbReference type="Proteomes" id="UP001500457">
    <property type="component" value="Unassembled WGS sequence"/>
</dbReference>
<evidence type="ECO:0000313" key="4">
    <source>
        <dbReference type="Proteomes" id="UP001500457"/>
    </source>
</evidence>
<comment type="caution">
    <text evidence="3">The sequence shown here is derived from an EMBL/GenBank/DDBJ whole genome shotgun (WGS) entry which is preliminary data.</text>
</comment>
<feature type="region of interest" description="Disordered" evidence="1">
    <location>
        <begin position="1"/>
        <end position="33"/>
    </location>
</feature>
<proteinExistence type="predicted"/>
<feature type="region of interest" description="Disordered" evidence="1">
    <location>
        <begin position="156"/>
        <end position="180"/>
    </location>
</feature>
<keyword evidence="2" id="KW-0472">Membrane</keyword>
<evidence type="ECO:0000256" key="1">
    <source>
        <dbReference type="SAM" id="MobiDB-lite"/>
    </source>
</evidence>
<keyword evidence="4" id="KW-1185">Reference proteome</keyword>
<evidence type="ECO:0000256" key="2">
    <source>
        <dbReference type="SAM" id="Phobius"/>
    </source>
</evidence>
<feature type="compositionally biased region" description="Basic residues" evidence="1">
    <location>
        <begin position="85"/>
        <end position="95"/>
    </location>
</feature>
<dbReference type="EMBL" id="BAABHQ010000005">
    <property type="protein sequence ID" value="GAA4872897.1"/>
    <property type="molecule type" value="Genomic_DNA"/>
</dbReference>
<feature type="compositionally biased region" description="Low complexity" evidence="1">
    <location>
        <begin position="168"/>
        <end position="180"/>
    </location>
</feature>